<reference evidence="7" key="1">
    <citation type="submission" date="2016-04" db="EMBL/GenBank/DDBJ databases">
        <title>Complete Genome Sequences of Twelve Strains of a Stable Defined Moderately Diverse Mouse Microbiota 2 (sDMDMm2).</title>
        <authorList>
            <person name="Uchimura Y."/>
            <person name="Wyss M."/>
            <person name="Brugiroux S."/>
            <person name="Limenitakis J.P."/>
            <person name="Stecher B."/>
            <person name="McCoy K.D."/>
            <person name="Macpherson A.J."/>
        </authorList>
    </citation>
    <scope>NUCLEOTIDE SEQUENCE [LARGE SCALE GENOMIC DNA]</scope>
    <source>
        <strain evidence="7">YL27</strain>
    </source>
</reference>
<dbReference type="InterPro" id="IPR008201">
    <property type="entry name" value="HepT-like"/>
</dbReference>
<accession>A0A1B1S8R2</accession>
<dbReference type="PANTHER" id="PTHR34139">
    <property type="entry name" value="UPF0331 PROTEIN MJ0127"/>
    <property type="match status" value="1"/>
</dbReference>
<dbReference type="GO" id="GO:0110001">
    <property type="term" value="C:toxin-antitoxin complex"/>
    <property type="evidence" value="ECO:0007669"/>
    <property type="project" value="InterPro"/>
</dbReference>
<name>A0A1B1S8R2_9BACT</name>
<keyword evidence="6" id="KW-0808">Transferase</keyword>
<keyword evidence="3" id="KW-0540">Nuclease</keyword>
<dbReference type="STRING" id="1796646.A4V02_05265"/>
<dbReference type="PANTHER" id="PTHR34139:SF1">
    <property type="entry name" value="RNASE MJ1380-RELATED"/>
    <property type="match status" value="1"/>
</dbReference>
<dbReference type="GO" id="GO:0016740">
    <property type="term" value="F:transferase activity"/>
    <property type="evidence" value="ECO:0007669"/>
    <property type="project" value="UniProtKB-KW"/>
</dbReference>
<protein>
    <submittedName>
        <fullName evidence="6">Nucleotidyltransferase</fullName>
    </submittedName>
</protein>
<dbReference type="GeneID" id="65536257"/>
<dbReference type="GO" id="GO:0000166">
    <property type="term" value="F:nucleotide binding"/>
    <property type="evidence" value="ECO:0007669"/>
    <property type="project" value="UniProtKB-KW"/>
</dbReference>
<proteinExistence type="predicted"/>
<evidence type="ECO:0000256" key="4">
    <source>
        <dbReference type="ARBA" id="ARBA00022741"/>
    </source>
</evidence>
<dbReference type="Proteomes" id="UP000186351">
    <property type="component" value="Chromosome"/>
</dbReference>
<gene>
    <name evidence="6" type="ORF">A4V02_05265</name>
</gene>
<dbReference type="OrthoDB" id="955324at2"/>
<dbReference type="AlphaFoldDB" id="A0A1B1S8R2"/>
<sequence>MREKLRDSGRLRHMLHAMENICRFMSDKTLDDFEVDSLLYYAVIKNLEIIGEAAYMLTPEFKETHQSTPWNQIIGMRHFLVHGYYQIDSHEGWNTIKNDLRPLRIQLLQYLEELD</sequence>
<evidence type="ECO:0000256" key="2">
    <source>
        <dbReference type="ARBA" id="ARBA00022649"/>
    </source>
</evidence>
<keyword evidence="1" id="KW-0597">Phosphoprotein</keyword>
<dbReference type="EMBL" id="CP015402">
    <property type="protein sequence ID" value="ANU63184.1"/>
    <property type="molecule type" value="Genomic_DNA"/>
</dbReference>
<evidence type="ECO:0000313" key="6">
    <source>
        <dbReference type="EMBL" id="ANU63184.1"/>
    </source>
</evidence>
<keyword evidence="5" id="KW-0378">Hydrolase</keyword>
<evidence type="ECO:0000313" key="7">
    <source>
        <dbReference type="Proteomes" id="UP000186351"/>
    </source>
</evidence>
<keyword evidence="7" id="KW-1185">Reference proteome</keyword>
<dbReference type="InterPro" id="IPR051813">
    <property type="entry name" value="HepT_RNase_toxin"/>
</dbReference>
<accession>A0A1Z2XJY1</accession>
<evidence type="ECO:0000256" key="5">
    <source>
        <dbReference type="ARBA" id="ARBA00022801"/>
    </source>
</evidence>
<evidence type="ECO:0000256" key="3">
    <source>
        <dbReference type="ARBA" id="ARBA00022722"/>
    </source>
</evidence>
<dbReference type="RefSeq" id="WP_068960540.1">
    <property type="nucleotide sequence ID" value="NZ_CAMSYG010000075.1"/>
</dbReference>
<dbReference type="GO" id="GO:0016787">
    <property type="term" value="F:hydrolase activity"/>
    <property type="evidence" value="ECO:0007669"/>
    <property type="project" value="UniProtKB-KW"/>
</dbReference>
<keyword evidence="2" id="KW-1277">Toxin-antitoxin system</keyword>
<organism evidence="6 7">
    <name type="scientific">Muribaculum intestinale</name>
    <dbReference type="NCBI Taxonomy" id="1796646"/>
    <lineage>
        <taxon>Bacteria</taxon>
        <taxon>Pseudomonadati</taxon>
        <taxon>Bacteroidota</taxon>
        <taxon>Bacteroidia</taxon>
        <taxon>Bacteroidales</taxon>
        <taxon>Muribaculaceae</taxon>
        <taxon>Muribaculum</taxon>
    </lineage>
</organism>
<dbReference type="GO" id="GO:0004540">
    <property type="term" value="F:RNA nuclease activity"/>
    <property type="evidence" value="ECO:0007669"/>
    <property type="project" value="InterPro"/>
</dbReference>
<dbReference type="KEGG" id="pary:A4V02_05265"/>
<evidence type="ECO:0000256" key="1">
    <source>
        <dbReference type="ARBA" id="ARBA00022553"/>
    </source>
</evidence>
<keyword evidence="4" id="KW-0547">Nucleotide-binding</keyword>
<dbReference type="Pfam" id="PF01934">
    <property type="entry name" value="HepT-like"/>
    <property type="match status" value="1"/>
</dbReference>